<name>A0A0E9WCB0_ANGAN</name>
<accession>A0A0E9WCB0</accession>
<reference evidence="1" key="2">
    <citation type="journal article" date="2015" name="Fish Shellfish Immunol.">
        <title>Early steps in the European eel (Anguilla anguilla)-Vibrio vulnificus interaction in the gills: Role of the RtxA13 toxin.</title>
        <authorList>
            <person name="Callol A."/>
            <person name="Pajuelo D."/>
            <person name="Ebbesson L."/>
            <person name="Teles M."/>
            <person name="MacKenzie S."/>
            <person name="Amaro C."/>
        </authorList>
    </citation>
    <scope>NUCLEOTIDE SEQUENCE</scope>
</reference>
<evidence type="ECO:0000313" key="1">
    <source>
        <dbReference type="EMBL" id="JAH87210.1"/>
    </source>
</evidence>
<protein>
    <submittedName>
        <fullName evidence="1">Uncharacterized protein</fullName>
    </submittedName>
</protein>
<organism evidence="1">
    <name type="scientific">Anguilla anguilla</name>
    <name type="common">European freshwater eel</name>
    <name type="synonym">Muraena anguilla</name>
    <dbReference type="NCBI Taxonomy" id="7936"/>
    <lineage>
        <taxon>Eukaryota</taxon>
        <taxon>Metazoa</taxon>
        <taxon>Chordata</taxon>
        <taxon>Craniata</taxon>
        <taxon>Vertebrata</taxon>
        <taxon>Euteleostomi</taxon>
        <taxon>Actinopterygii</taxon>
        <taxon>Neopterygii</taxon>
        <taxon>Teleostei</taxon>
        <taxon>Anguilliformes</taxon>
        <taxon>Anguillidae</taxon>
        <taxon>Anguilla</taxon>
    </lineage>
</organism>
<proteinExistence type="predicted"/>
<dbReference type="AlphaFoldDB" id="A0A0E9WCB0"/>
<dbReference type="EMBL" id="GBXM01021367">
    <property type="protein sequence ID" value="JAH87210.1"/>
    <property type="molecule type" value="Transcribed_RNA"/>
</dbReference>
<reference evidence="1" key="1">
    <citation type="submission" date="2014-11" db="EMBL/GenBank/DDBJ databases">
        <authorList>
            <person name="Amaro Gonzalez C."/>
        </authorList>
    </citation>
    <scope>NUCLEOTIDE SEQUENCE</scope>
</reference>
<sequence>MFYITGIPAISLTTTNDLFSTLCTILLGYEDQSRNYSRNV</sequence>